<evidence type="ECO:0008006" key="5">
    <source>
        <dbReference type="Google" id="ProtNLM"/>
    </source>
</evidence>
<feature type="region of interest" description="Disordered" evidence="1">
    <location>
        <begin position="31"/>
        <end position="67"/>
    </location>
</feature>
<dbReference type="PANTHER" id="PTHR34463:SF12">
    <property type="entry name" value="GLYCINE-RICH PROTEIN"/>
    <property type="match status" value="1"/>
</dbReference>
<dbReference type="STRING" id="29730.A0A0D2QST9"/>
<accession>A0A0D2QST9</accession>
<organism evidence="3 4">
    <name type="scientific">Gossypium raimondii</name>
    <name type="common">Peruvian cotton</name>
    <name type="synonym">Gossypium klotzschianum subsp. raimondii</name>
    <dbReference type="NCBI Taxonomy" id="29730"/>
    <lineage>
        <taxon>Eukaryota</taxon>
        <taxon>Viridiplantae</taxon>
        <taxon>Streptophyta</taxon>
        <taxon>Embryophyta</taxon>
        <taxon>Tracheophyta</taxon>
        <taxon>Spermatophyta</taxon>
        <taxon>Magnoliopsida</taxon>
        <taxon>eudicotyledons</taxon>
        <taxon>Gunneridae</taxon>
        <taxon>Pentapetalae</taxon>
        <taxon>rosids</taxon>
        <taxon>malvids</taxon>
        <taxon>Malvales</taxon>
        <taxon>Malvaceae</taxon>
        <taxon>Malvoideae</taxon>
        <taxon>Gossypium</taxon>
    </lineage>
</organism>
<reference evidence="3 4" key="1">
    <citation type="journal article" date="2012" name="Nature">
        <title>Repeated polyploidization of Gossypium genomes and the evolution of spinnable cotton fibres.</title>
        <authorList>
            <person name="Paterson A.H."/>
            <person name="Wendel J.F."/>
            <person name="Gundlach H."/>
            <person name="Guo H."/>
            <person name="Jenkins J."/>
            <person name="Jin D."/>
            <person name="Llewellyn D."/>
            <person name="Showmaker K.C."/>
            <person name="Shu S."/>
            <person name="Udall J."/>
            <person name="Yoo M.J."/>
            <person name="Byers R."/>
            <person name="Chen W."/>
            <person name="Doron-Faigenboim A."/>
            <person name="Duke M.V."/>
            <person name="Gong L."/>
            <person name="Grimwood J."/>
            <person name="Grover C."/>
            <person name="Grupp K."/>
            <person name="Hu G."/>
            <person name="Lee T.H."/>
            <person name="Li J."/>
            <person name="Lin L."/>
            <person name="Liu T."/>
            <person name="Marler B.S."/>
            <person name="Page J.T."/>
            <person name="Roberts A.W."/>
            <person name="Romanel E."/>
            <person name="Sanders W.S."/>
            <person name="Szadkowski E."/>
            <person name="Tan X."/>
            <person name="Tang H."/>
            <person name="Xu C."/>
            <person name="Wang J."/>
            <person name="Wang Z."/>
            <person name="Zhang D."/>
            <person name="Zhang L."/>
            <person name="Ashrafi H."/>
            <person name="Bedon F."/>
            <person name="Bowers J.E."/>
            <person name="Brubaker C.L."/>
            <person name="Chee P.W."/>
            <person name="Das S."/>
            <person name="Gingle A.R."/>
            <person name="Haigler C.H."/>
            <person name="Harker D."/>
            <person name="Hoffmann L.V."/>
            <person name="Hovav R."/>
            <person name="Jones D.C."/>
            <person name="Lemke C."/>
            <person name="Mansoor S."/>
            <person name="ur Rahman M."/>
            <person name="Rainville L.N."/>
            <person name="Rambani A."/>
            <person name="Reddy U.K."/>
            <person name="Rong J.K."/>
            <person name="Saranga Y."/>
            <person name="Scheffler B.E."/>
            <person name="Scheffler J.A."/>
            <person name="Stelly D.M."/>
            <person name="Triplett B.A."/>
            <person name="Van Deynze A."/>
            <person name="Vaslin M.F."/>
            <person name="Waghmare V.N."/>
            <person name="Walford S.A."/>
            <person name="Wright R.J."/>
            <person name="Zaki E.A."/>
            <person name="Zhang T."/>
            <person name="Dennis E.S."/>
            <person name="Mayer K.F."/>
            <person name="Peterson D.G."/>
            <person name="Rokhsar D.S."/>
            <person name="Wang X."/>
            <person name="Schmutz J."/>
        </authorList>
    </citation>
    <scope>NUCLEOTIDE SEQUENCE [LARGE SCALE GENOMIC DNA]</scope>
</reference>
<feature type="chain" id="PRO_5002250561" description="Glycine-rich protein" evidence="2">
    <location>
        <begin position="27"/>
        <end position="154"/>
    </location>
</feature>
<dbReference type="Gramene" id="KJB61087">
    <property type="protein sequence ID" value="KJB61087"/>
    <property type="gene ID" value="B456_009G339800"/>
</dbReference>
<keyword evidence="2" id="KW-0732">Signal</keyword>
<evidence type="ECO:0000256" key="2">
    <source>
        <dbReference type="SAM" id="SignalP"/>
    </source>
</evidence>
<evidence type="ECO:0000313" key="3">
    <source>
        <dbReference type="EMBL" id="KJB61087.1"/>
    </source>
</evidence>
<proteinExistence type="predicted"/>
<feature type="compositionally biased region" description="Polar residues" evidence="1">
    <location>
        <begin position="37"/>
        <end position="53"/>
    </location>
</feature>
<gene>
    <name evidence="3" type="ORF">B456_009G339800</name>
</gene>
<keyword evidence="4" id="KW-1185">Reference proteome</keyword>
<dbReference type="EMBL" id="CM001748">
    <property type="protein sequence ID" value="KJB61087.1"/>
    <property type="molecule type" value="Genomic_DNA"/>
</dbReference>
<dbReference type="Proteomes" id="UP000032304">
    <property type="component" value="Chromosome 9"/>
</dbReference>
<sequence length="154" mass="14415">MGKEGKMGRVFAALVLVLVVVQASHARNVPSHVGLDNRQTTMPGGSTEEQTLQADAPKADSPKGTSGIDDKKNFIYGGVGGFAGMGGYGGIAGGIPFLGGLGGIGKFGGIGGAAGIGGYTGIGGLGGLGGVGGLGGGIGGGGSLGGGSGIFPSP</sequence>
<evidence type="ECO:0000256" key="1">
    <source>
        <dbReference type="SAM" id="MobiDB-lite"/>
    </source>
</evidence>
<protein>
    <recommendedName>
        <fullName evidence="5">Glycine-rich protein</fullName>
    </recommendedName>
</protein>
<dbReference type="AlphaFoldDB" id="A0A0D2QST9"/>
<name>A0A0D2QST9_GOSRA</name>
<feature type="signal peptide" evidence="2">
    <location>
        <begin position="1"/>
        <end position="26"/>
    </location>
</feature>
<dbReference type="eggNOG" id="ENOG502S545">
    <property type="taxonomic scope" value="Eukaryota"/>
</dbReference>
<dbReference type="OrthoDB" id="1002057at2759"/>
<dbReference type="OMA" id="GSIAFAM"/>
<evidence type="ECO:0000313" key="4">
    <source>
        <dbReference type="Proteomes" id="UP000032304"/>
    </source>
</evidence>
<dbReference type="KEGG" id="gra:105766060"/>
<dbReference type="PANTHER" id="PTHR34463">
    <property type="entry name" value="GLYCINE-RICH PROTEIN"/>
    <property type="match status" value="1"/>
</dbReference>